<evidence type="ECO:0000313" key="2">
    <source>
        <dbReference type="EMBL" id="MPN50959.1"/>
    </source>
</evidence>
<dbReference type="EMBL" id="VSSQ01115591">
    <property type="protein sequence ID" value="MPN50959.1"/>
    <property type="molecule type" value="Genomic_DNA"/>
</dbReference>
<comment type="caution">
    <text evidence="2">The sequence shown here is derived from an EMBL/GenBank/DDBJ whole genome shotgun (WGS) entry which is preliminary data.</text>
</comment>
<sequence>MHHFSHLDGFGNDHRNKLLRRSNDHNSVDAQRLEYRQRNVSRSRRHVDEHVIDIAPDHIGPKLLHRSAKNRAAPDHRIGVVFQ</sequence>
<accession>A0A645IKG7</accession>
<protein>
    <submittedName>
        <fullName evidence="2">Uncharacterized protein</fullName>
    </submittedName>
</protein>
<feature type="region of interest" description="Disordered" evidence="1">
    <location>
        <begin position="1"/>
        <end position="31"/>
    </location>
</feature>
<organism evidence="2">
    <name type="scientific">bioreactor metagenome</name>
    <dbReference type="NCBI Taxonomy" id="1076179"/>
    <lineage>
        <taxon>unclassified sequences</taxon>
        <taxon>metagenomes</taxon>
        <taxon>ecological metagenomes</taxon>
    </lineage>
</organism>
<dbReference type="AlphaFoldDB" id="A0A645IKG7"/>
<evidence type="ECO:0000256" key="1">
    <source>
        <dbReference type="SAM" id="MobiDB-lite"/>
    </source>
</evidence>
<name>A0A645IKG7_9ZZZZ</name>
<reference evidence="2" key="1">
    <citation type="submission" date="2019-08" db="EMBL/GenBank/DDBJ databases">
        <authorList>
            <person name="Kucharzyk K."/>
            <person name="Murdoch R.W."/>
            <person name="Higgins S."/>
            <person name="Loffler F."/>
        </authorList>
    </citation>
    <scope>NUCLEOTIDE SEQUENCE</scope>
</reference>
<proteinExistence type="predicted"/>
<gene>
    <name evidence="2" type="ORF">SDC9_198599</name>
</gene>
<feature type="compositionally biased region" description="Basic and acidic residues" evidence="1">
    <location>
        <begin position="11"/>
        <end position="31"/>
    </location>
</feature>